<evidence type="ECO:0000313" key="2">
    <source>
        <dbReference type="EMBL" id="KAK3595157.1"/>
    </source>
</evidence>
<feature type="compositionally biased region" description="Acidic residues" evidence="1">
    <location>
        <begin position="31"/>
        <end position="42"/>
    </location>
</feature>
<evidence type="ECO:0000313" key="3">
    <source>
        <dbReference type="Proteomes" id="UP001195483"/>
    </source>
</evidence>
<dbReference type="AlphaFoldDB" id="A0AAE0VZP9"/>
<proteinExistence type="predicted"/>
<reference evidence="2" key="2">
    <citation type="journal article" date="2021" name="Genome Biol. Evol.">
        <title>Developing a high-quality reference genome for a parasitic bivalve with doubly uniparental inheritance (Bivalvia: Unionida).</title>
        <authorList>
            <person name="Smith C.H."/>
        </authorList>
    </citation>
    <scope>NUCLEOTIDE SEQUENCE</scope>
    <source>
        <strain evidence="2">CHS0354</strain>
        <tissue evidence="2">Mantle</tissue>
    </source>
</reference>
<accession>A0AAE0VZP9</accession>
<sequence length="106" mass="12067">MQTRQQEKQEISLDEVAADLKMSSSSGDIVAGEEVEEEEDETDHTQKGLLEWATIFQISISKEHGLRPNARRQNPAEEHCYQNSPLNCSKLPIFNKGLYFGLEILF</sequence>
<organism evidence="2 3">
    <name type="scientific">Potamilus streckersoni</name>
    <dbReference type="NCBI Taxonomy" id="2493646"/>
    <lineage>
        <taxon>Eukaryota</taxon>
        <taxon>Metazoa</taxon>
        <taxon>Spiralia</taxon>
        <taxon>Lophotrochozoa</taxon>
        <taxon>Mollusca</taxon>
        <taxon>Bivalvia</taxon>
        <taxon>Autobranchia</taxon>
        <taxon>Heteroconchia</taxon>
        <taxon>Palaeoheterodonta</taxon>
        <taxon>Unionida</taxon>
        <taxon>Unionoidea</taxon>
        <taxon>Unionidae</taxon>
        <taxon>Ambleminae</taxon>
        <taxon>Lampsilini</taxon>
        <taxon>Potamilus</taxon>
    </lineage>
</organism>
<comment type="caution">
    <text evidence="2">The sequence shown here is derived from an EMBL/GenBank/DDBJ whole genome shotgun (WGS) entry which is preliminary data.</text>
</comment>
<reference evidence="2" key="1">
    <citation type="journal article" date="2021" name="Genome Biol. Evol.">
        <title>A High-Quality Reference Genome for a Parasitic Bivalve with Doubly Uniparental Inheritance (Bivalvia: Unionida).</title>
        <authorList>
            <person name="Smith C.H."/>
        </authorList>
    </citation>
    <scope>NUCLEOTIDE SEQUENCE</scope>
    <source>
        <strain evidence="2">CHS0354</strain>
    </source>
</reference>
<protein>
    <submittedName>
        <fullName evidence="2">Uncharacterized protein</fullName>
    </submittedName>
</protein>
<name>A0AAE0VZP9_9BIVA</name>
<feature type="region of interest" description="Disordered" evidence="1">
    <location>
        <begin position="23"/>
        <end position="45"/>
    </location>
</feature>
<evidence type="ECO:0000256" key="1">
    <source>
        <dbReference type="SAM" id="MobiDB-lite"/>
    </source>
</evidence>
<gene>
    <name evidence="2" type="ORF">CHS0354_028594</name>
</gene>
<reference evidence="2" key="3">
    <citation type="submission" date="2023-05" db="EMBL/GenBank/DDBJ databases">
        <authorList>
            <person name="Smith C.H."/>
        </authorList>
    </citation>
    <scope>NUCLEOTIDE SEQUENCE</scope>
    <source>
        <strain evidence="2">CHS0354</strain>
        <tissue evidence="2">Mantle</tissue>
    </source>
</reference>
<keyword evidence="3" id="KW-1185">Reference proteome</keyword>
<dbReference type="EMBL" id="JAEAOA010001708">
    <property type="protein sequence ID" value="KAK3595157.1"/>
    <property type="molecule type" value="Genomic_DNA"/>
</dbReference>
<dbReference type="Proteomes" id="UP001195483">
    <property type="component" value="Unassembled WGS sequence"/>
</dbReference>